<name>A0ABW1R9D0_9LACO</name>
<proteinExistence type="predicted"/>
<evidence type="ECO:0000313" key="2">
    <source>
        <dbReference type="Proteomes" id="UP001596289"/>
    </source>
</evidence>
<reference evidence="2" key="1">
    <citation type="journal article" date="2019" name="Int. J. Syst. Evol. Microbiol.">
        <title>The Global Catalogue of Microorganisms (GCM) 10K type strain sequencing project: providing services to taxonomists for standard genome sequencing and annotation.</title>
        <authorList>
            <consortium name="The Broad Institute Genomics Platform"/>
            <consortium name="The Broad Institute Genome Sequencing Center for Infectious Disease"/>
            <person name="Wu L."/>
            <person name="Ma J."/>
        </authorList>
    </citation>
    <scope>NUCLEOTIDE SEQUENCE [LARGE SCALE GENOMIC DNA]</scope>
    <source>
        <strain evidence="2">CCM 8904</strain>
    </source>
</reference>
<gene>
    <name evidence="1" type="ORF">ACFQGP_02890</name>
</gene>
<keyword evidence="1" id="KW-0456">Lyase</keyword>
<keyword evidence="2" id="KW-1185">Reference proteome</keyword>
<dbReference type="Pfam" id="PF13714">
    <property type="entry name" value="PEP_mutase"/>
    <property type="match status" value="1"/>
</dbReference>
<dbReference type="PANTHER" id="PTHR42905">
    <property type="entry name" value="PHOSPHOENOLPYRUVATE CARBOXYLASE"/>
    <property type="match status" value="1"/>
</dbReference>
<dbReference type="Gene3D" id="3.20.20.60">
    <property type="entry name" value="Phosphoenolpyruvate-binding domains"/>
    <property type="match status" value="1"/>
</dbReference>
<dbReference type="GO" id="GO:0016829">
    <property type="term" value="F:lyase activity"/>
    <property type="evidence" value="ECO:0007669"/>
    <property type="project" value="UniProtKB-KW"/>
</dbReference>
<comment type="caution">
    <text evidence="1">The sequence shown here is derived from an EMBL/GenBank/DDBJ whole genome shotgun (WGS) entry which is preliminary data.</text>
</comment>
<dbReference type="InterPro" id="IPR015813">
    <property type="entry name" value="Pyrv/PenolPyrv_kinase-like_dom"/>
</dbReference>
<evidence type="ECO:0000313" key="1">
    <source>
        <dbReference type="EMBL" id="MFC6169523.1"/>
    </source>
</evidence>
<dbReference type="EMBL" id="JBHSSL010000018">
    <property type="protein sequence ID" value="MFC6169523.1"/>
    <property type="molecule type" value="Genomic_DNA"/>
</dbReference>
<sequence>MTETELIPALANAPMIQATTQPRLFLAGSLVAQQLLGSQDAELLALSEYAQYLRYMSLVTDRDIWADAQSGFGNALNTYYTVQELARSGAAGIVLNDQRYPAHSQGQAQPVSPVEFFGKLRAAKDALRDESITLIAELDGWTTYGLSGLQERTTQAYKAGADLVLLGHCTELALDQLPASMWQAGLAIQHTATSQTVTQLLKNKFKAVLDLDYFQQLQPKNQLVGRQL</sequence>
<accession>A0ABW1R9D0</accession>
<dbReference type="SUPFAM" id="SSF51621">
    <property type="entry name" value="Phosphoenolpyruvate/pyruvate domain"/>
    <property type="match status" value="1"/>
</dbReference>
<protein>
    <submittedName>
        <fullName evidence="1">Isocitrate lyase/phosphoenolpyruvate mutase family protein</fullName>
    </submittedName>
</protein>
<organism evidence="1 2">
    <name type="scientific">Loigolactobacillus jiayinensis</name>
    <dbReference type="NCBI Taxonomy" id="2486016"/>
    <lineage>
        <taxon>Bacteria</taxon>
        <taxon>Bacillati</taxon>
        <taxon>Bacillota</taxon>
        <taxon>Bacilli</taxon>
        <taxon>Lactobacillales</taxon>
        <taxon>Lactobacillaceae</taxon>
        <taxon>Loigolactobacillus</taxon>
    </lineage>
</organism>
<dbReference type="InterPro" id="IPR040442">
    <property type="entry name" value="Pyrv_kinase-like_dom_sf"/>
</dbReference>
<dbReference type="RefSeq" id="WP_125551203.1">
    <property type="nucleotide sequence ID" value="NZ_JBHSSL010000018.1"/>
</dbReference>
<dbReference type="Proteomes" id="UP001596289">
    <property type="component" value="Unassembled WGS sequence"/>
</dbReference>
<dbReference type="PANTHER" id="PTHR42905:SF5">
    <property type="entry name" value="CARBOXYVINYL-CARBOXYPHOSPHONATE PHOSPHORYLMUTASE, CHLOROPLASTIC"/>
    <property type="match status" value="1"/>
</dbReference>